<proteinExistence type="predicted"/>
<dbReference type="InterPro" id="IPR029052">
    <property type="entry name" value="Metallo-depent_PP-like"/>
</dbReference>
<dbReference type="PANTHER" id="PTHR11575:SF6">
    <property type="entry name" value="2',3'-CYCLIC-NUCLEOTIDE 2'-PHOSPHODIESTERASE_3'-NUCLEOTIDASE"/>
    <property type="match status" value="1"/>
</dbReference>
<dbReference type="PANTHER" id="PTHR11575">
    <property type="entry name" value="5'-NUCLEOTIDASE-RELATED"/>
    <property type="match status" value="1"/>
</dbReference>
<dbReference type="EMBL" id="MK500443">
    <property type="protein sequence ID" value="QBK89852.1"/>
    <property type="molecule type" value="Genomic_DNA"/>
</dbReference>
<evidence type="ECO:0000259" key="1">
    <source>
        <dbReference type="Pfam" id="PF02872"/>
    </source>
</evidence>
<organism evidence="2">
    <name type="scientific">Pithovirus LCPAC101</name>
    <dbReference type="NCBI Taxonomy" id="2506586"/>
    <lineage>
        <taxon>Viruses</taxon>
        <taxon>Pithoviruses</taxon>
    </lineage>
</organism>
<reference evidence="2" key="1">
    <citation type="journal article" date="2019" name="MBio">
        <title>Virus Genomes from Deep Sea Sediments Expand the Ocean Megavirome and Support Independent Origins of Viral Gigantism.</title>
        <authorList>
            <person name="Backstrom D."/>
            <person name="Yutin N."/>
            <person name="Jorgensen S.L."/>
            <person name="Dharamshi J."/>
            <person name="Homa F."/>
            <person name="Zaremba-Niedwiedzka K."/>
            <person name="Spang A."/>
            <person name="Wolf Y.I."/>
            <person name="Koonin E.V."/>
            <person name="Ettema T.J."/>
        </authorList>
    </citation>
    <scope>NUCLEOTIDE SEQUENCE</scope>
</reference>
<dbReference type="GO" id="GO:0016787">
    <property type="term" value="F:hydrolase activity"/>
    <property type="evidence" value="ECO:0007669"/>
    <property type="project" value="InterPro"/>
</dbReference>
<dbReference type="GO" id="GO:0009166">
    <property type="term" value="P:nucleotide catabolic process"/>
    <property type="evidence" value="ECO:0007669"/>
    <property type="project" value="InterPro"/>
</dbReference>
<gene>
    <name evidence="2" type="ORF">LCPAC101_01350</name>
</gene>
<dbReference type="InterPro" id="IPR036907">
    <property type="entry name" value="5'-Nucleotdase_C_sf"/>
</dbReference>
<dbReference type="Pfam" id="PF02872">
    <property type="entry name" value="5_nucleotid_C"/>
    <property type="match status" value="1"/>
</dbReference>
<dbReference type="Gene3D" id="3.60.21.10">
    <property type="match status" value="1"/>
</dbReference>
<dbReference type="InterPro" id="IPR008334">
    <property type="entry name" value="5'-Nucleotdase_C"/>
</dbReference>
<dbReference type="InterPro" id="IPR006179">
    <property type="entry name" value="5_nucleotidase/apyrase"/>
</dbReference>
<name>A0A481Z288_9VIRU</name>
<feature type="domain" description="5'-Nucleotidase C-terminal" evidence="1">
    <location>
        <begin position="451"/>
        <end position="614"/>
    </location>
</feature>
<dbReference type="SUPFAM" id="SSF56300">
    <property type="entry name" value="Metallo-dependent phosphatases"/>
    <property type="match status" value="1"/>
</dbReference>
<protein>
    <submittedName>
        <fullName evidence="2">5'-nucleotidase</fullName>
    </submittedName>
</protein>
<dbReference type="Gene3D" id="3.90.780.10">
    <property type="entry name" value="5'-Nucleotidase, C-terminal domain"/>
    <property type="match status" value="1"/>
</dbReference>
<dbReference type="SUPFAM" id="SSF55816">
    <property type="entry name" value="5'-nucleotidase (syn. UDP-sugar hydrolase), C-terminal domain"/>
    <property type="match status" value="1"/>
</dbReference>
<accession>A0A481Z288</accession>
<sequence>MDVLKILFFGNICGNVFSKPFPDNSTRSGNLISPADDETQDKYILKGGLSKIKTIFDQIRSSSDKSYSYTSHTITCASGNLVAGSPESLFSQGQLPVSILNKMNIDYAVPGMLDFVYGQKIFDHTFNHGRDNNNYCNRENEYTMPSWLDSIKDPIYLNSVNLGLNIVFNNEDGSTTKVLPGYKIHSIYNKNNKDNKNNKNNKARKIDIGIIGLSIRHRPSCHGHSLGVISDPHNYCVNGETNNTKISQSCIDDILINTVRYLKLRMKCEAIILISDFGYEHNIRLADMEQLNDTPINVILSSNSQGKSIVSECKTPINRTLIVETGIYGEAAAVVKMTFDGNNVKGKCLKHSKIQCHIHRVGAYVKDNTRLTKIINDEMNKYFPLDAKLEYPRMHILPNNDHKINISINRNKIFPLKGLSLNPGGTLIRHINPGLHRLNNDNHPHVSDVWEGASSNWMCDSIRIYCKADISFLPIYQFGMCVESNKNLSSHDKCKFGYGNGTLTLADIISSYPFTSYLGYGYMKGSKIVEIIQRNIFTVLHKNIYLHSHEYMFAWSGLKIIINNNIIQKIRNGYYSDFSDIEILVHILSNDYESAGVNAKQYIPINMDRLYKVAGDINPDISNKINSVAVDYPNIRDSLSEHSEVGIQSRSPRLSMINESNINNETINSKLAKYVIRLQNNNNNNNNNMVDNNNYISIPEAIYEYNMSLEIEERSNFISLVHNVNNKTYIIK</sequence>
<evidence type="ECO:0000313" key="2">
    <source>
        <dbReference type="EMBL" id="QBK89852.1"/>
    </source>
</evidence>